<dbReference type="Proteomes" id="UP000765509">
    <property type="component" value="Unassembled WGS sequence"/>
</dbReference>
<evidence type="ECO:0000313" key="2">
    <source>
        <dbReference type="Proteomes" id="UP000765509"/>
    </source>
</evidence>
<dbReference type="PANTHER" id="PTHR11439">
    <property type="entry name" value="GAG-POL-RELATED RETROTRANSPOSON"/>
    <property type="match status" value="1"/>
</dbReference>
<dbReference type="EMBL" id="AVOT02013042">
    <property type="protein sequence ID" value="MBW0495338.1"/>
    <property type="molecule type" value="Genomic_DNA"/>
</dbReference>
<dbReference type="CDD" id="cd09272">
    <property type="entry name" value="RNase_HI_RT_Ty1"/>
    <property type="match status" value="1"/>
</dbReference>
<evidence type="ECO:0000313" key="1">
    <source>
        <dbReference type="EMBL" id="MBW0495338.1"/>
    </source>
</evidence>
<name>A0A9Q3H7X7_9BASI</name>
<comment type="caution">
    <text evidence="1">The sequence shown here is derived from an EMBL/GenBank/DDBJ whole genome shotgun (WGS) entry which is preliminary data.</text>
</comment>
<reference evidence="1" key="1">
    <citation type="submission" date="2021-03" db="EMBL/GenBank/DDBJ databases">
        <title>Draft genome sequence of rust myrtle Austropuccinia psidii MF-1, a brazilian biotype.</title>
        <authorList>
            <person name="Quecine M.C."/>
            <person name="Pachon D.M.R."/>
            <person name="Bonatelli M.L."/>
            <person name="Correr F.H."/>
            <person name="Franceschini L.M."/>
            <person name="Leite T.F."/>
            <person name="Margarido G.R.A."/>
            <person name="Almeida C.A."/>
            <person name="Ferrarezi J.A."/>
            <person name="Labate C.A."/>
        </authorList>
    </citation>
    <scope>NUCLEOTIDE SEQUENCE</scope>
    <source>
        <strain evidence="1">MF-1</strain>
    </source>
</reference>
<dbReference type="PANTHER" id="PTHR11439:SF467">
    <property type="entry name" value="INTEGRASE CATALYTIC DOMAIN-CONTAINING PROTEIN"/>
    <property type="match status" value="1"/>
</dbReference>
<sequence>MDLESNPAANIDCGYLSCIGMLLYLAQATRPNIFFSVNHLARFSMSKMSKHWSALENLINYLQGTGDKKLNITEEAGEADLKFFVDANWGGEGLRSQHGFIGFLWGEPVSWSSKRQTCIASSTCQAEYMALSLAARAALWMTQTISTIRDGMIPVLLSDSKEAIQIANNSGSLKDLRHIKWEFHLINEMITTGQVHLDWINSTEKKADIFTKRLGQQKAQQLMDKILLEFFVEGSVKV</sequence>
<gene>
    <name evidence="1" type="ORF">O181_035053</name>
</gene>
<organism evidence="1 2">
    <name type="scientific">Austropuccinia psidii MF-1</name>
    <dbReference type="NCBI Taxonomy" id="1389203"/>
    <lineage>
        <taxon>Eukaryota</taxon>
        <taxon>Fungi</taxon>
        <taxon>Dikarya</taxon>
        <taxon>Basidiomycota</taxon>
        <taxon>Pucciniomycotina</taxon>
        <taxon>Pucciniomycetes</taxon>
        <taxon>Pucciniales</taxon>
        <taxon>Sphaerophragmiaceae</taxon>
        <taxon>Austropuccinia</taxon>
    </lineage>
</organism>
<accession>A0A9Q3H7X7</accession>
<keyword evidence="2" id="KW-1185">Reference proteome</keyword>
<dbReference type="OrthoDB" id="426747at2759"/>
<protein>
    <submittedName>
        <fullName evidence="1">Uncharacterized protein</fullName>
    </submittedName>
</protein>
<dbReference type="AlphaFoldDB" id="A0A9Q3H7X7"/>
<proteinExistence type="predicted"/>